<dbReference type="PANTHER" id="PTHR43268:SF3">
    <property type="entry name" value="RHODANESE-LIKE DOMAIN-CONTAINING PROTEIN 7-RELATED"/>
    <property type="match status" value="1"/>
</dbReference>
<dbReference type="OrthoDB" id="9778326at2"/>
<dbReference type="PROSITE" id="PS50206">
    <property type="entry name" value="RHODANESE_3"/>
    <property type="match status" value="1"/>
</dbReference>
<comment type="similarity">
    <text evidence="1">Belongs to the TrhO family.</text>
</comment>
<evidence type="ECO:0000313" key="4">
    <source>
        <dbReference type="Proteomes" id="UP000032232"/>
    </source>
</evidence>
<dbReference type="HAMAP" id="MF_00469">
    <property type="entry name" value="TrhO"/>
    <property type="match status" value="1"/>
</dbReference>
<dbReference type="Pfam" id="PF00581">
    <property type="entry name" value="Rhodanese"/>
    <property type="match status" value="1"/>
</dbReference>
<dbReference type="PATRIC" id="fig|935700.4.peg.169"/>
<dbReference type="PANTHER" id="PTHR43268">
    <property type="entry name" value="THIOSULFATE SULFURTRANSFERASE/RHODANESE-LIKE DOMAIN-CONTAINING PROTEIN 2"/>
    <property type="match status" value="1"/>
</dbReference>
<dbReference type="EC" id="1.14.-.-" evidence="1"/>
<reference evidence="3 4" key="1">
    <citation type="submission" date="2015-02" db="EMBL/GenBank/DDBJ databases">
        <title>Genome Sequence of Jannaschia aquimarina DSM28248, a member of the Roseobacter clade.</title>
        <authorList>
            <person name="Voget S."/>
            <person name="Daniel R."/>
        </authorList>
    </citation>
    <scope>NUCLEOTIDE SEQUENCE [LARGE SCALE GENOMIC DNA]</scope>
    <source>
        <strain evidence="3 4">GSW-M26</strain>
    </source>
</reference>
<accession>A0A0D1EQV5</accession>
<dbReference type="InterPro" id="IPR001763">
    <property type="entry name" value="Rhodanese-like_dom"/>
</dbReference>
<dbReference type="SMART" id="SM00450">
    <property type="entry name" value="RHOD"/>
    <property type="match status" value="1"/>
</dbReference>
<proteinExistence type="inferred from homology"/>
<comment type="caution">
    <text evidence="3">The sequence shown here is derived from an EMBL/GenBank/DDBJ whole genome shotgun (WGS) entry which is preliminary data.</text>
</comment>
<keyword evidence="1" id="KW-0819">tRNA processing</keyword>
<dbReference type="GO" id="GO:0016705">
    <property type="term" value="F:oxidoreductase activity, acting on paired donors, with incorporation or reduction of molecular oxygen"/>
    <property type="evidence" value="ECO:0007669"/>
    <property type="project" value="UniProtKB-UniRule"/>
</dbReference>
<dbReference type="RefSeq" id="WP_043917023.1">
    <property type="nucleotide sequence ID" value="NZ_FZPF01000003.1"/>
</dbReference>
<dbReference type="CDD" id="cd01518">
    <property type="entry name" value="RHOD_YceA"/>
    <property type="match status" value="1"/>
</dbReference>
<dbReference type="GO" id="GO:0016740">
    <property type="term" value="F:transferase activity"/>
    <property type="evidence" value="ECO:0007669"/>
    <property type="project" value="UniProtKB-KW"/>
</dbReference>
<dbReference type="EMBL" id="JYFE01000005">
    <property type="protein sequence ID" value="KIT18025.1"/>
    <property type="molecule type" value="Genomic_DNA"/>
</dbReference>
<sequence length="298" mass="31819">MDWTVAGFYRFTPLDPVAARAALAGPFCRLGIKGSVLLAEEGVNGTIAGTDDAVAEAVGLLRALPGCADLAPRLSRADAPPFGRLKVRLKREIVSMGRPGPLGPTARRVAPGDWDALIAADDVAVIDVRNGYESAIGTFDGALVPGTETFRDFPAWWEANRAALAGKRLATFCTGGIRCEKAGAFLAEQGVDVAQLDGGILAYLAQRPDGGAWRGGCFVYDERVALGPGLAGTDHVLCRACRRPVEAADTRRPDWEDGVSCHLCIGEFSEEDRARFRERTRQMALAERRGEAHLGRTG</sequence>
<evidence type="ECO:0000256" key="1">
    <source>
        <dbReference type="HAMAP-Rule" id="MF_00469"/>
    </source>
</evidence>
<dbReference type="Pfam" id="PF17773">
    <property type="entry name" value="UPF0176_N"/>
    <property type="match status" value="1"/>
</dbReference>
<evidence type="ECO:0000313" key="3">
    <source>
        <dbReference type="EMBL" id="KIT18025.1"/>
    </source>
</evidence>
<dbReference type="Gene3D" id="3.30.70.100">
    <property type="match status" value="1"/>
</dbReference>
<dbReference type="InterPro" id="IPR020936">
    <property type="entry name" value="TrhO"/>
</dbReference>
<dbReference type="Gene3D" id="3.40.250.10">
    <property type="entry name" value="Rhodanese-like domain"/>
    <property type="match status" value="1"/>
</dbReference>
<protein>
    <recommendedName>
        <fullName evidence="1">tRNA uridine(34) hydroxylase</fullName>
        <ecNumber evidence="1">1.14.-.-</ecNumber>
    </recommendedName>
    <alternativeName>
        <fullName evidence="1">tRNA hydroxylation protein O</fullName>
    </alternativeName>
</protein>
<dbReference type="STRING" id="935700.jaqu_01500"/>
<evidence type="ECO:0000259" key="2">
    <source>
        <dbReference type="PROSITE" id="PS50206"/>
    </source>
</evidence>
<comment type="function">
    <text evidence="1">Catalyzes oxygen-dependent 5-hydroxyuridine (ho5U) modification at position 34 in tRNAs.</text>
</comment>
<dbReference type="GO" id="GO:0006400">
    <property type="term" value="P:tRNA modification"/>
    <property type="evidence" value="ECO:0007669"/>
    <property type="project" value="UniProtKB-UniRule"/>
</dbReference>
<keyword evidence="4" id="KW-1185">Reference proteome</keyword>
<keyword evidence="3" id="KW-0808">Transferase</keyword>
<name>A0A0D1EQV5_9RHOB</name>
<organism evidence="3 4">
    <name type="scientific">Jannaschia aquimarina</name>
    <dbReference type="NCBI Taxonomy" id="935700"/>
    <lineage>
        <taxon>Bacteria</taxon>
        <taxon>Pseudomonadati</taxon>
        <taxon>Pseudomonadota</taxon>
        <taxon>Alphaproteobacteria</taxon>
        <taxon>Rhodobacterales</taxon>
        <taxon>Roseobacteraceae</taxon>
        <taxon>Jannaschia</taxon>
    </lineage>
</organism>
<dbReference type="AlphaFoldDB" id="A0A0D1EQV5"/>
<feature type="domain" description="Rhodanese" evidence="2">
    <location>
        <begin position="119"/>
        <end position="212"/>
    </location>
</feature>
<dbReference type="Proteomes" id="UP000032232">
    <property type="component" value="Unassembled WGS sequence"/>
</dbReference>
<dbReference type="SUPFAM" id="SSF52821">
    <property type="entry name" value="Rhodanese/Cell cycle control phosphatase"/>
    <property type="match status" value="1"/>
</dbReference>
<keyword evidence="1" id="KW-0560">Oxidoreductase</keyword>
<dbReference type="InterPro" id="IPR040503">
    <property type="entry name" value="TRHO_N"/>
</dbReference>
<dbReference type="InterPro" id="IPR036873">
    <property type="entry name" value="Rhodanese-like_dom_sf"/>
</dbReference>
<comment type="catalytic activity">
    <reaction evidence="1">
        <text>uridine(34) in tRNA + AH2 + O2 = 5-hydroxyuridine(34) in tRNA + A + H2O</text>
        <dbReference type="Rhea" id="RHEA:64224"/>
        <dbReference type="Rhea" id="RHEA-COMP:11727"/>
        <dbReference type="Rhea" id="RHEA-COMP:13381"/>
        <dbReference type="ChEBI" id="CHEBI:13193"/>
        <dbReference type="ChEBI" id="CHEBI:15377"/>
        <dbReference type="ChEBI" id="CHEBI:15379"/>
        <dbReference type="ChEBI" id="CHEBI:17499"/>
        <dbReference type="ChEBI" id="CHEBI:65315"/>
        <dbReference type="ChEBI" id="CHEBI:136877"/>
    </reaction>
</comment>
<gene>
    <name evidence="1" type="primary">trhO</name>
    <name evidence="3" type="ORF">jaqu_01500</name>
</gene>